<dbReference type="GO" id="GO:0003676">
    <property type="term" value="F:nucleic acid binding"/>
    <property type="evidence" value="ECO:0007669"/>
    <property type="project" value="InterPro"/>
</dbReference>
<evidence type="ECO:0000256" key="3">
    <source>
        <dbReference type="SAM" id="MobiDB-lite"/>
    </source>
</evidence>
<evidence type="ECO:0000256" key="1">
    <source>
        <dbReference type="ARBA" id="ARBA00006738"/>
    </source>
</evidence>
<evidence type="ECO:0000313" key="5">
    <source>
        <dbReference type="Proteomes" id="UP000198755"/>
    </source>
</evidence>
<name>A0A1I3W089_9HYPH</name>
<reference evidence="4 5" key="1">
    <citation type="submission" date="2016-10" db="EMBL/GenBank/DDBJ databases">
        <authorList>
            <person name="de Groot N.N."/>
        </authorList>
    </citation>
    <scope>NUCLEOTIDE SEQUENCE [LARGE SCALE GENOMIC DNA]</scope>
    <source>
        <strain evidence="4 5">NE2</strain>
    </source>
</reference>
<dbReference type="AlphaFoldDB" id="A0A1I3W089"/>
<feature type="region of interest" description="Disordered" evidence="3">
    <location>
        <begin position="1"/>
        <end position="25"/>
    </location>
</feature>
<comment type="similarity">
    <text evidence="1 2">Belongs to the UPF0102 family.</text>
</comment>
<gene>
    <name evidence="4" type="ORF">SAMN05444581_101258</name>
</gene>
<keyword evidence="4" id="KW-0255">Endonuclease</keyword>
<dbReference type="InterPro" id="IPR011335">
    <property type="entry name" value="Restrct_endonuc-II-like"/>
</dbReference>
<keyword evidence="5" id="KW-1185">Reference proteome</keyword>
<evidence type="ECO:0000256" key="2">
    <source>
        <dbReference type="HAMAP-Rule" id="MF_00048"/>
    </source>
</evidence>
<sequence length="141" mass="16031">MNVRRKPWLESDLKSPRSAPPRDRRKAHLRGLVAERLAVAALRLKGYRILASRYAIRGGEIDIVARRGDTIAFVEVKTRSTLDEARTAIGALKRRRMSRAARIWLASHPWAAPLTFRGDAIYLAPWTWPRHEISAVELDLG</sequence>
<organism evidence="4 5">
    <name type="scientific">Methylocapsa palsarum</name>
    <dbReference type="NCBI Taxonomy" id="1612308"/>
    <lineage>
        <taxon>Bacteria</taxon>
        <taxon>Pseudomonadati</taxon>
        <taxon>Pseudomonadota</taxon>
        <taxon>Alphaproteobacteria</taxon>
        <taxon>Hyphomicrobiales</taxon>
        <taxon>Beijerinckiaceae</taxon>
        <taxon>Methylocapsa</taxon>
    </lineage>
</organism>
<accession>A0A1I3W089</accession>
<evidence type="ECO:0000313" key="4">
    <source>
        <dbReference type="EMBL" id="SFK01048.1"/>
    </source>
</evidence>
<dbReference type="InterPro" id="IPR003509">
    <property type="entry name" value="UPF0102_YraN-like"/>
</dbReference>
<keyword evidence="4" id="KW-0540">Nuclease</keyword>
<dbReference type="GO" id="GO:0004519">
    <property type="term" value="F:endonuclease activity"/>
    <property type="evidence" value="ECO:0007669"/>
    <property type="project" value="UniProtKB-KW"/>
</dbReference>
<dbReference type="PANTHER" id="PTHR34039">
    <property type="entry name" value="UPF0102 PROTEIN YRAN"/>
    <property type="match status" value="1"/>
</dbReference>
<protein>
    <recommendedName>
        <fullName evidence="2">UPF0102 protein SAMN05444581_101258</fullName>
    </recommendedName>
</protein>
<dbReference type="InterPro" id="IPR011856">
    <property type="entry name" value="tRNA_endonuc-like_dom_sf"/>
</dbReference>
<dbReference type="PANTHER" id="PTHR34039:SF1">
    <property type="entry name" value="UPF0102 PROTEIN YRAN"/>
    <property type="match status" value="1"/>
</dbReference>
<dbReference type="HAMAP" id="MF_00048">
    <property type="entry name" value="UPF0102"/>
    <property type="match status" value="1"/>
</dbReference>
<dbReference type="Pfam" id="PF02021">
    <property type="entry name" value="UPF0102"/>
    <property type="match status" value="1"/>
</dbReference>
<dbReference type="Proteomes" id="UP000198755">
    <property type="component" value="Unassembled WGS sequence"/>
</dbReference>
<proteinExistence type="inferred from homology"/>
<dbReference type="Gene3D" id="3.40.1350.10">
    <property type="match status" value="1"/>
</dbReference>
<dbReference type="NCBIfam" id="NF009151">
    <property type="entry name" value="PRK12497.1-5"/>
    <property type="match status" value="1"/>
</dbReference>
<keyword evidence="4" id="KW-0378">Hydrolase</keyword>
<dbReference type="EMBL" id="FOSN01000001">
    <property type="protein sequence ID" value="SFK01048.1"/>
    <property type="molecule type" value="Genomic_DNA"/>
</dbReference>
<dbReference type="STRING" id="1612308.SAMN05444581_101258"/>
<dbReference type="SUPFAM" id="SSF52980">
    <property type="entry name" value="Restriction endonuclease-like"/>
    <property type="match status" value="1"/>
</dbReference>